<keyword evidence="2 3" id="KW-0456">Lyase</keyword>
<accession>A0ABM8NBP2</accession>
<organism evidence="3 4">
    <name type="scientific">Paraburkholderia metrosideri</name>
    <dbReference type="NCBI Taxonomy" id="580937"/>
    <lineage>
        <taxon>Bacteria</taxon>
        <taxon>Pseudomonadati</taxon>
        <taxon>Pseudomonadota</taxon>
        <taxon>Betaproteobacteria</taxon>
        <taxon>Burkholderiales</taxon>
        <taxon>Burkholderiaceae</taxon>
        <taxon>Paraburkholderia</taxon>
    </lineage>
</organism>
<comment type="caution">
    <text evidence="3">The sequence shown here is derived from an EMBL/GenBank/DDBJ whole genome shotgun (WGS) entry which is preliminary data.</text>
</comment>
<dbReference type="RefSeq" id="WP_236591579.1">
    <property type="nucleotide sequence ID" value="NZ_CAJHCP010000002.1"/>
</dbReference>
<name>A0ABM8NBP2_9BURK</name>
<dbReference type="EMBL" id="CAJHCP010000002">
    <property type="protein sequence ID" value="CAD6515702.1"/>
    <property type="molecule type" value="Genomic_DNA"/>
</dbReference>
<proteinExistence type="predicted"/>
<dbReference type="CDD" id="cd06661">
    <property type="entry name" value="GGCT_like"/>
    <property type="match status" value="1"/>
</dbReference>
<dbReference type="PANTHER" id="PTHR12192">
    <property type="entry name" value="CATION TRANSPORT PROTEIN CHAC-RELATED"/>
    <property type="match status" value="1"/>
</dbReference>
<sequence length="269" mass="29568">MNANNATAIVATEATLSFRSTNLFLRRARSYLTQIFVARATHHDGAYRMLNRNAICSGAYLDSFDSLPGEMLWSLAQIDASLAQTLRQRPSDGDVWVFAYGSLMWNPISEFDCRRIATLHGWHRSFCIRLIAGRGTPEQPGRMLALEPGGSTQGVALRLCRATAAEELRILWIREMVTGAYRPSWASVTLDDGTQVSAIAFVAEHENSQYEGDSRASAIAPSMAVATGLFGTNAEYVFKLQNALADCSLTDSYIDELACELTRINSRAA</sequence>
<keyword evidence="4" id="KW-1185">Reference proteome</keyword>
<evidence type="ECO:0000256" key="1">
    <source>
        <dbReference type="ARBA" id="ARBA00012344"/>
    </source>
</evidence>
<dbReference type="Pfam" id="PF04752">
    <property type="entry name" value="ChaC"/>
    <property type="match status" value="1"/>
</dbReference>
<dbReference type="SUPFAM" id="SSF110857">
    <property type="entry name" value="Gamma-glutamyl cyclotransferase-like"/>
    <property type="match status" value="1"/>
</dbReference>
<reference evidence="3 4" key="1">
    <citation type="submission" date="2020-10" db="EMBL/GenBank/DDBJ databases">
        <authorList>
            <person name="Peeters C."/>
        </authorList>
    </citation>
    <scope>NUCLEOTIDE SEQUENCE [LARGE SCALE GENOMIC DNA]</scope>
    <source>
        <strain evidence="3 4">LMG 28140</strain>
    </source>
</reference>
<gene>
    <name evidence="3" type="primary">chaC_1</name>
    <name evidence="3" type="ORF">LMG28140_00641</name>
</gene>
<evidence type="ECO:0000313" key="3">
    <source>
        <dbReference type="EMBL" id="CAD6515702.1"/>
    </source>
</evidence>
<dbReference type="Gene3D" id="3.10.490.10">
    <property type="entry name" value="Gamma-glutamyl cyclotransferase-like"/>
    <property type="match status" value="1"/>
</dbReference>
<evidence type="ECO:0000256" key="2">
    <source>
        <dbReference type="ARBA" id="ARBA00023239"/>
    </source>
</evidence>
<dbReference type="Proteomes" id="UP000598032">
    <property type="component" value="Unassembled WGS sequence"/>
</dbReference>
<dbReference type="GO" id="GO:0061928">
    <property type="term" value="F:glutathione specific gamma-glutamylcyclotransferase activity"/>
    <property type="evidence" value="ECO:0007669"/>
    <property type="project" value="UniProtKB-EC"/>
</dbReference>
<dbReference type="InterPro" id="IPR006840">
    <property type="entry name" value="ChaC"/>
</dbReference>
<evidence type="ECO:0000313" key="4">
    <source>
        <dbReference type="Proteomes" id="UP000598032"/>
    </source>
</evidence>
<protein>
    <recommendedName>
        <fullName evidence="1">glutathione-specific gamma-glutamylcyclotransferase</fullName>
        <ecNumber evidence="1">4.3.2.7</ecNumber>
    </recommendedName>
</protein>
<dbReference type="InterPro" id="IPR013024">
    <property type="entry name" value="GGCT-like"/>
</dbReference>
<dbReference type="InterPro" id="IPR036568">
    <property type="entry name" value="GGCT-like_sf"/>
</dbReference>
<dbReference type="EC" id="4.3.2.7" evidence="1"/>
<dbReference type="PANTHER" id="PTHR12192:SF2">
    <property type="entry name" value="GLUTATHIONE-SPECIFIC GAMMA-GLUTAMYLCYCLOTRANSFERASE 2"/>
    <property type="match status" value="1"/>
</dbReference>